<dbReference type="OrthoDB" id="8117402at2759"/>
<dbReference type="PANTHER" id="PTHR19818">
    <property type="entry name" value="ZINC FINGER PROTEIN ZIC AND GLI"/>
    <property type="match status" value="1"/>
</dbReference>
<evidence type="ECO:0000313" key="8">
    <source>
        <dbReference type="EMBL" id="OCL15407.1"/>
    </source>
</evidence>
<dbReference type="GO" id="GO:0000978">
    <property type="term" value="F:RNA polymerase II cis-regulatory region sequence-specific DNA binding"/>
    <property type="evidence" value="ECO:0007669"/>
    <property type="project" value="TreeGrafter"/>
</dbReference>
<keyword evidence="2" id="KW-0677">Repeat</keyword>
<feature type="region of interest" description="Disordered" evidence="6">
    <location>
        <begin position="1"/>
        <end position="23"/>
    </location>
</feature>
<dbReference type="PROSITE" id="PS50157">
    <property type="entry name" value="ZINC_FINGER_C2H2_2"/>
    <property type="match status" value="2"/>
</dbReference>
<keyword evidence="9" id="KW-1185">Reference proteome</keyword>
<evidence type="ECO:0000256" key="4">
    <source>
        <dbReference type="ARBA" id="ARBA00022833"/>
    </source>
</evidence>
<proteinExistence type="predicted"/>
<reference evidence="8 9" key="1">
    <citation type="journal article" date="2016" name="Nat. Commun.">
        <title>Ectomycorrhizal ecology is imprinted in the genome of the dominant symbiotic fungus Cenococcum geophilum.</title>
        <authorList>
            <consortium name="DOE Joint Genome Institute"/>
            <person name="Peter M."/>
            <person name="Kohler A."/>
            <person name="Ohm R.A."/>
            <person name="Kuo A."/>
            <person name="Krutzmann J."/>
            <person name="Morin E."/>
            <person name="Arend M."/>
            <person name="Barry K.W."/>
            <person name="Binder M."/>
            <person name="Choi C."/>
            <person name="Clum A."/>
            <person name="Copeland A."/>
            <person name="Grisel N."/>
            <person name="Haridas S."/>
            <person name="Kipfer T."/>
            <person name="LaButti K."/>
            <person name="Lindquist E."/>
            <person name="Lipzen A."/>
            <person name="Maire R."/>
            <person name="Meier B."/>
            <person name="Mihaltcheva S."/>
            <person name="Molinier V."/>
            <person name="Murat C."/>
            <person name="Poggeler S."/>
            <person name="Quandt C.A."/>
            <person name="Sperisen C."/>
            <person name="Tritt A."/>
            <person name="Tisserant E."/>
            <person name="Crous P.W."/>
            <person name="Henrissat B."/>
            <person name="Nehls U."/>
            <person name="Egli S."/>
            <person name="Spatafora J.W."/>
            <person name="Grigoriev I.V."/>
            <person name="Martin F.M."/>
        </authorList>
    </citation>
    <scope>NUCLEOTIDE SEQUENCE [LARGE SCALE GENOMIC DNA]</scope>
    <source>
        <strain evidence="8 9">CBS 207.34</strain>
    </source>
</reference>
<evidence type="ECO:0000256" key="1">
    <source>
        <dbReference type="ARBA" id="ARBA00022723"/>
    </source>
</evidence>
<name>A0A8E2K0B1_9PEZI</name>
<dbReference type="GO" id="GO:0045944">
    <property type="term" value="P:positive regulation of transcription by RNA polymerase II"/>
    <property type="evidence" value="ECO:0007669"/>
    <property type="project" value="UniProtKB-ARBA"/>
</dbReference>
<evidence type="ECO:0000313" key="9">
    <source>
        <dbReference type="Proteomes" id="UP000250140"/>
    </source>
</evidence>
<feature type="compositionally biased region" description="Low complexity" evidence="6">
    <location>
        <begin position="509"/>
        <end position="527"/>
    </location>
</feature>
<feature type="compositionally biased region" description="Polar residues" evidence="6">
    <location>
        <begin position="528"/>
        <end position="544"/>
    </location>
</feature>
<keyword evidence="4" id="KW-0862">Zinc</keyword>
<feature type="compositionally biased region" description="Basic and acidic residues" evidence="6">
    <location>
        <begin position="441"/>
        <end position="450"/>
    </location>
</feature>
<evidence type="ECO:0000259" key="7">
    <source>
        <dbReference type="PROSITE" id="PS50157"/>
    </source>
</evidence>
<feature type="region of interest" description="Disordered" evidence="6">
    <location>
        <begin position="499"/>
        <end position="549"/>
    </location>
</feature>
<accession>A0A8E2K0B1</accession>
<dbReference type="FunFam" id="3.30.160.60:FF:001649">
    <property type="entry name" value="C2H2 transcription factor Swi5"/>
    <property type="match status" value="1"/>
</dbReference>
<feature type="domain" description="C2H2-type" evidence="7">
    <location>
        <begin position="370"/>
        <end position="397"/>
    </location>
</feature>
<dbReference type="Pfam" id="PF00096">
    <property type="entry name" value="zf-C2H2"/>
    <property type="match status" value="1"/>
</dbReference>
<gene>
    <name evidence="8" type="ORF">AOQ84DRAFT_370390</name>
</gene>
<dbReference type="GO" id="GO:0000981">
    <property type="term" value="F:DNA-binding transcription factor activity, RNA polymerase II-specific"/>
    <property type="evidence" value="ECO:0007669"/>
    <property type="project" value="TreeGrafter"/>
</dbReference>
<feature type="compositionally biased region" description="Low complexity" evidence="6">
    <location>
        <begin position="242"/>
        <end position="260"/>
    </location>
</feature>
<feature type="region of interest" description="Disordered" evidence="6">
    <location>
        <begin position="427"/>
        <end position="487"/>
    </location>
</feature>
<dbReference type="EMBL" id="KV748451">
    <property type="protein sequence ID" value="OCL15407.1"/>
    <property type="molecule type" value="Genomic_DNA"/>
</dbReference>
<dbReference type="GO" id="GO:0005634">
    <property type="term" value="C:nucleus"/>
    <property type="evidence" value="ECO:0007669"/>
    <property type="project" value="UniProtKB-ARBA"/>
</dbReference>
<dbReference type="Proteomes" id="UP000250140">
    <property type="component" value="Unassembled WGS sequence"/>
</dbReference>
<dbReference type="InterPro" id="IPR050329">
    <property type="entry name" value="GLI_C2H2-zinc-finger"/>
</dbReference>
<dbReference type="GO" id="GO:0008270">
    <property type="term" value="F:zinc ion binding"/>
    <property type="evidence" value="ECO:0007669"/>
    <property type="project" value="UniProtKB-KW"/>
</dbReference>
<evidence type="ECO:0000256" key="5">
    <source>
        <dbReference type="PROSITE-ProRule" id="PRU00042"/>
    </source>
</evidence>
<evidence type="ECO:0000256" key="2">
    <source>
        <dbReference type="ARBA" id="ARBA00022737"/>
    </source>
</evidence>
<evidence type="ECO:0000256" key="6">
    <source>
        <dbReference type="SAM" id="MobiDB-lite"/>
    </source>
</evidence>
<feature type="compositionally biased region" description="Polar residues" evidence="6">
    <location>
        <begin position="594"/>
        <end position="607"/>
    </location>
</feature>
<dbReference type="AlphaFoldDB" id="A0A8E2K0B1"/>
<dbReference type="SUPFAM" id="SSF57667">
    <property type="entry name" value="beta-beta-alpha zinc fingers"/>
    <property type="match status" value="1"/>
</dbReference>
<feature type="compositionally biased region" description="Basic residues" evidence="6">
    <location>
        <begin position="431"/>
        <end position="440"/>
    </location>
</feature>
<feature type="region of interest" description="Disordered" evidence="6">
    <location>
        <begin position="64"/>
        <end position="155"/>
    </location>
</feature>
<feature type="compositionally biased region" description="Basic residues" evidence="6">
    <location>
        <begin position="10"/>
        <end position="20"/>
    </location>
</feature>
<sequence length="662" mass="73275">MLSTNATSGIHKRRTQHRRQNSTPAVFEAPKVRPLPANIQRHSRHRTGMSLDLRGLNLENILEPERGLIPDRMPTTPTKTESIPQDDSTVSITNTGQPQQHSMQVAQTHRMAQPGPQYEYTNQSAELQSPTSPQTPKQSFQQQQTPLPKPPTEQQLKELHDHIHSVYGPFGQVFVNILPTPVATPQKQARLPSHESLDTAPMPSNFSDMAEINLDPIGADLNFNFENPESDMGYESSSYYTSDALSPSPSSSPNQKSSRPFLEDVEEYPAHMSFSQAPPLLPSSSNTGNFDDLLSPVIDTIPRSMSIPELDVDASIEYTGIAPEDVQRFISEQDPVTHRWSCLYPGCDKTFGRRENIRSHVQTHLGDRQFRCNGCGKCFVRQHDLKRHAKIHTGDKPYKCPCSAGFARQDALTRHRQRGMCVGGFPDAVRRQAKRGRPKKNRPEMEDRVKKANKTRRALTSVASSSAGGSPESEFHSPTGQSPLPHTGLEFIETGELSRSMTGVDSFEDPLSSSTDPFSFDSASSPFTNTSQTNNGSFESSSPFNGDEESINLFHHLSAEGFAQTPPMSPTDKASASDEGHRNIYIDPMIQKSTATPSRSSLQSNPFTTPPTSPAEPANDDLDDLFNSFQDGTTCSPYDLDMKAMNDFASVDCSQYTLLDFM</sequence>
<feature type="compositionally biased region" description="Polar residues" evidence="6">
    <location>
        <begin position="75"/>
        <end position="107"/>
    </location>
</feature>
<feature type="compositionally biased region" description="Low complexity" evidence="6">
    <location>
        <begin position="461"/>
        <end position="472"/>
    </location>
</feature>
<protein>
    <recommendedName>
        <fullName evidence="7">C2H2-type domain-containing protein</fullName>
    </recommendedName>
</protein>
<keyword evidence="3 5" id="KW-0863">Zinc-finger</keyword>
<organism evidence="8 9">
    <name type="scientific">Glonium stellatum</name>
    <dbReference type="NCBI Taxonomy" id="574774"/>
    <lineage>
        <taxon>Eukaryota</taxon>
        <taxon>Fungi</taxon>
        <taxon>Dikarya</taxon>
        <taxon>Ascomycota</taxon>
        <taxon>Pezizomycotina</taxon>
        <taxon>Dothideomycetes</taxon>
        <taxon>Pleosporomycetidae</taxon>
        <taxon>Gloniales</taxon>
        <taxon>Gloniaceae</taxon>
        <taxon>Glonium</taxon>
    </lineage>
</organism>
<dbReference type="InterPro" id="IPR036236">
    <property type="entry name" value="Znf_C2H2_sf"/>
</dbReference>
<dbReference type="SMART" id="SM00355">
    <property type="entry name" value="ZnF_C2H2"/>
    <property type="match status" value="2"/>
</dbReference>
<keyword evidence="1" id="KW-0479">Metal-binding</keyword>
<feature type="compositionally biased region" description="Low complexity" evidence="6">
    <location>
        <begin position="127"/>
        <end position="146"/>
    </location>
</feature>
<dbReference type="InterPro" id="IPR013087">
    <property type="entry name" value="Znf_C2H2_type"/>
</dbReference>
<dbReference type="PANTHER" id="PTHR19818:SF144">
    <property type="entry name" value="METALLOTHIONEIN EXPRESSION ACTIVATOR-RELATED"/>
    <property type="match status" value="1"/>
</dbReference>
<feature type="region of interest" description="Disordered" evidence="6">
    <location>
        <begin position="233"/>
        <end position="261"/>
    </location>
</feature>
<feature type="region of interest" description="Disordered" evidence="6">
    <location>
        <begin position="594"/>
        <end position="625"/>
    </location>
</feature>
<evidence type="ECO:0000256" key="3">
    <source>
        <dbReference type="ARBA" id="ARBA00022771"/>
    </source>
</evidence>
<dbReference type="PROSITE" id="PS00028">
    <property type="entry name" value="ZINC_FINGER_C2H2_1"/>
    <property type="match status" value="2"/>
</dbReference>
<dbReference type="Gene3D" id="3.30.160.60">
    <property type="entry name" value="Classic Zinc Finger"/>
    <property type="match status" value="3"/>
</dbReference>
<feature type="domain" description="C2H2-type" evidence="7">
    <location>
        <begin position="340"/>
        <end position="369"/>
    </location>
</feature>